<accession>A0A3M7RU70</accession>
<proteinExistence type="predicted"/>
<gene>
    <name evidence="3" type="ORF">BpHYR1_048198</name>
</gene>
<protein>
    <submittedName>
        <fullName evidence="3">PiggyBac transposable element-derived 3-like</fullName>
    </submittedName>
</protein>
<feature type="region of interest" description="Disordered" evidence="1">
    <location>
        <begin position="348"/>
        <end position="369"/>
    </location>
</feature>
<sequence>MDVVAKSAGGLGFLVLDAFVISYSTNVLEKRKKVDGEAEPVRSEPKLTPDDKKFCKLGFDGTVVTPKYRELTRECWTGFTDINESETTTSTLADINPNVTRDEVKRMPTDVNEKQINTLFKLKGNVYDGFTSRESTTNVYGTKERIMSKMRCYFSKSKRDACSTRVDATPQLSDFGIPRRKEINGPKVQSKRTEFRHESVHDHAVGRHIDLFDTLHRSEHSGLPYLNSINTVLSQKVTLFKWLKSGEKPDKCSKDGSNLYIYWCNFLDFRIFGKNVYRCNNKSELVFIFGTLSRPQTTSSGPSSNASPLKTKTGNLINVTPPLSQPTTPASASIKQKAPIITDFPDYGSDIENQSKDESQQSDIVESESSSDDIIIVPLQIIKESKKQRRINYADLDSPYNTPVDSKFLGEIPDYSQYTTQNDLPIEYFKIFFTDCMISFLTQATNIYSTEKRGNSCNCSIQEMEQYIVMLLHMGIVLMSDVTMYWNTYSQYSPIEKTMIKNREAMIENLPRNMHYKLFFDNWFSSELFIEKLTELGFECICTERMNRTDCKFSTDLKSFEKQERGSFDVKIHSNNRTIAIRW</sequence>
<dbReference type="PANTHER" id="PTHR47272:SF1">
    <property type="entry name" value="PIGGYBAC TRANSPOSABLE ELEMENT-DERIVED PROTEIN 3-LIKE"/>
    <property type="match status" value="1"/>
</dbReference>
<dbReference type="Proteomes" id="UP000276133">
    <property type="component" value="Unassembled WGS sequence"/>
</dbReference>
<dbReference type="AlphaFoldDB" id="A0A3M7RU70"/>
<evidence type="ECO:0000313" key="3">
    <source>
        <dbReference type="EMBL" id="RNA26885.1"/>
    </source>
</evidence>
<dbReference type="PANTHER" id="PTHR47272">
    <property type="entry name" value="DDE_TNP_1_7 DOMAIN-CONTAINING PROTEIN"/>
    <property type="match status" value="1"/>
</dbReference>
<dbReference type="OrthoDB" id="123207at2759"/>
<reference evidence="3 4" key="1">
    <citation type="journal article" date="2018" name="Sci. Rep.">
        <title>Genomic signatures of local adaptation to the degree of environmental predictability in rotifers.</title>
        <authorList>
            <person name="Franch-Gras L."/>
            <person name="Hahn C."/>
            <person name="Garcia-Roger E.M."/>
            <person name="Carmona M.J."/>
            <person name="Serra M."/>
            <person name="Gomez A."/>
        </authorList>
    </citation>
    <scope>NUCLEOTIDE SEQUENCE [LARGE SCALE GENOMIC DNA]</scope>
    <source>
        <strain evidence="3">HYR1</strain>
    </source>
</reference>
<evidence type="ECO:0000313" key="4">
    <source>
        <dbReference type="Proteomes" id="UP000276133"/>
    </source>
</evidence>
<feature type="domain" description="PiggyBac transposable element-derived protein" evidence="2">
    <location>
        <begin position="425"/>
        <end position="503"/>
    </location>
</feature>
<comment type="caution">
    <text evidence="3">The sequence shown here is derived from an EMBL/GenBank/DDBJ whole genome shotgun (WGS) entry which is preliminary data.</text>
</comment>
<evidence type="ECO:0000259" key="2">
    <source>
        <dbReference type="Pfam" id="PF13843"/>
    </source>
</evidence>
<keyword evidence="4" id="KW-1185">Reference proteome</keyword>
<feature type="region of interest" description="Disordered" evidence="1">
    <location>
        <begin position="294"/>
        <end position="335"/>
    </location>
</feature>
<dbReference type="Pfam" id="PF13843">
    <property type="entry name" value="DDE_Tnp_1_7"/>
    <property type="match status" value="1"/>
</dbReference>
<organism evidence="3 4">
    <name type="scientific">Brachionus plicatilis</name>
    <name type="common">Marine rotifer</name>
    <name type="synonym">Brachionus muelleri</name>
    <dbReference type="NCBI Taxonomy" id="10195"/>
    <lineage>
        <taxon>Eukaryota</taxon>
        <taxon>Metazoa</taxon>
        <taxon>Spiralia</taxon>
        <taxon>Gnathifera</taxon>
        <taxon>Rotifera</taxon>
        <taxon>Eurotatoria</taxon>
        <taxon>Monogononta</taxon>
        <taxon>Pseudotrocha</taxon>
        <taxon>Ploima</taxon>
        <taxon>Brachionidae</taxon>
        <taxon>Brachionus</taxon>
    </lineage>
</organism>
<dbReference type="InterPro" id="IPR029526">
    <property type="entry name" value="PGBD"/>
</dbReference>
<name>A0A3M7RU70_BRAPC</name>
<feature type="compositionally biased region" description="Polar residues" evidence="1">
    <location>
        <begin position="294"/>
        <end position="334"/>
    </location>
</feature>
<dbReference type="EMBL" id="REGN01002654">
    <property type="protein sequence ID" value="RNA26885.1"/>
    <property type="molecule type" value="Genomic_DNA"/>
</dbReference>
<evidence type="ECO:0000256" key="1">
    <source>
        <dbReference type="SAM" id="MobiDB-lite"/>
    </source>
</evidence>
<feature type="region of interest" description="Disordered" evidence="1">
    <location>
        <begin position="178"/>
        <end position="199"/>
    </location>
</feature>